<dbReference type="PANTHER" id="PTHR38043:SF1">
    <property type="entry name" value="PROTEIN HEMX"/>
    <property type="match status" value="1"/>
</dbReference>
<protein>
    <submittedName>
        <fullName evidence="3">HemX protein</fullName>
    </submittedName>
</protein>
<dbReference type="AlphaFoldDB" id="A0A1I2JD65"/>
<keyword evidence="4" id="KW-1185">Reference proteome</keyword>
<dbReference type="PANTHER" id="PTHR38043">
    <property type="entry name" value="PROTEIN HEMX"/>
    <property type="match status" value="1"/>
</dbReference>
<evidence type="ECO:0000256" key="1">
    <source>
        <dbReference type="SAM" id="MobiDB-lite"/>
    </source>
</evidence>
<feature type="compositionally biased region" description="Low complexity" evidence="1">
    <location>
        <begin position="16"/>
        <end position="25"/>
    </location>
</feature>
<keyword evidence="2" id="KW-0812">Transmembrane</keyword>
<name>A0A1I2JD65_9GAMM</name>
<dbReference type="RefSeq" id="WP_091533722.1">
    <property type="nucleotide sequence ID" value="NZ_FOOC01000007.1"/>
</dbReference>
<sequence length="368" mass="39501">MTDERMSDDDTDAKADAAAAAVTDASPVDTEAPLRRRRRVWVLLAALLGVVALAALVYAAVQRGRDLLAERDARIAALAEGLNAAEAQIDRLQTRLSDQAVGIQRTAAEMARFAERLAAQDQAIGLLRDELGGGRARVQLAVVEQLLMLANDRLQVGREVAAALAALEAADARLAALKDPRLYPVREAIARERSALQAVDLPDEVGIALTLSGLIERAPRLPLATEAPVRFEPQPSAATSLPETASAATRAWAAVQRALSSLFSVRRAQGLPPRLVSEEQAALIRQILQTQLEGARLALLRRHTAVFRELCGSAARSLEAYFHAGDPAVASARAELLRLQGIQLEPPLPDISRSLVLLRSQLEAEATH</sequence>
<proteinExistence type="predicted"/>
<accession>A0A1I2JD65</accession>
<gene>
    <name evidence="3" type="ORF">SAMN04488120_10729</name>
</gene>
<dbReference type="Pfam" id="PF04375">
    <property type="entry name" value="HemX"/>
    <property type="match status" value="1"/>
</dbReference>
<feature type="compositionally biased region" description="Acidic residues" evidence="1">
    <location>
        <begin position="1"/>
        <end position="11"/>
    </location>
</feature>
<keyword evidence="2" id="KW-0472">Membrane</keyword>
<dbReference type="EMBL" id="FOOC01000007">
    <property type="protein sequence ID" value="SFF52792.1"/>
    <property type="molecule type" value="Genomic_DNA"/>
</dbReference>
<dbReference type="OrthoDB" id="5739852at2"/>
<dbReference type="Proteomes" id="UP000199771">
    <property type="component" value="Unassembled WGS sequence"/>
</dbReference>
<feature type="region of interest" description="Disordered" evidence="1">
    <location>
        <begin position="1"/>
        <end position="28"/>
    </location>
</feature>
<reference evidence="3 4" key="1">
    <citation type="submission" date="2016-10" db="EMBL/GenBank/DDBJ databases">
        <authorList>
            <person name="de Groot N.N."/>
        </authorList>
    </citation>
    <scope>NUCLEOTIDE SEQUENCE [LARGE SCALE GENOMIC DNA]</scope>
    <source>
        <strain evidence="3 4">DSM 23609</strain>
    </source>
</reference>
<keyword evidence="2" id="KW-1133">Transmembrane helix</keyword>
<evidence type="ECO:0000313" key="4">
    <source>
        <dbReference type="Proteomes" id="UP000199771"/>
    </source>
</evidence>
<evidence type="ECO:0000313" key="3">
    <source>
        <dbReference type="EMBL" id="SFF52792.1"/>
    </source>
</evidence>
<dbReference type="STRING" id="1076937.SAMN04488120_10729"/>
<organism evidence="3 4">
    <name type="scientific">Fontimonas thermophila</name>
    <dbReference type="NCBI Taxonomy" id="1076937"/>
    <lineage>
        <taxon>Bacteria</taxon>
        <taxon>Pseudomonadati</taxon>
        <taxon>Pseudomonadota</taxon>
        <taxon>Gammaproteobacteria</taxon>
        <taxon>Nevskiales</taxon>
        <taxon>Nevskiaceae</taxon>
        <taxon>Fontimonas</taxon>
    </lineage>
</organism>
<dbReference type="InterPro" id="IPR007470">
    <property type="entry name" value="HemX"/>
</dbReference>
<feature type="transmembrane region" description="Helical" evidence="2">
    <location>
        <begin position="40"/>
        <end position="61"/>
    </location>
</feature>
<evidence type="ECO:0000256" key="2">
    <source>
        <dbReference type="SAM" id="Phobius"/>
    </source>
</evidence>